<evidence type="ECO:0000313" key="8">
    <source>
        <dbReference type="Proteomes" id="UP000619078"/>
    </source>
</evidence>
<sequence>MVSFIKNKVQGFWNAGHERTLKIKRNIIYTFLIKGVSVLFSFLLVPLTVRYLDSTQYGIYITIASLVGWVSAFDIGLSNGLRNKLAHALAIDNRNDMVKDISTTYALLFLIASIAFAVCFALSLFFDLNALLRVPASLNVSIRPILIITLAAFCIQFVLQPINSILTATHQPFKSSLILLVGQVLTYVFTYLLTVYTDSSLYLLVLVVTGTPVWVLLLANIYLFSTSLNGLTPKFKHIYLGQAKNLLYIGGAFFFIQIGALVLYETDNIVITRLLGPQNVTTFNIPFKYFSIVTILFTIIITPYWSAFTDAYARNDFAWIQNSVKKMRLLWLGFVVMAVGLYFLSGVFYKFWMKQLVTIPHALSFAIAVYTIVQTWMVIHAYLLNGLGKLRLQLIMVLATAIINVPLSIVLIGQIGLPGTVWANTIVMLVLSIVITWQSHLIIDKKATGIWNK</sequence>
<evidence type="ECO:0000313" key="7">
    <source>
        <dbReference type="EMBL" id="MBD1393342.1"/>
    </source>
</evidence>
<feature type="transmembrane region" description="Helical" evidence="6">
    <location>
        <begin position="177"/>
        <end position="196"/>
    </location>
</feature>
<feature type="transmembrane region" description="Helical" evidence="6">
    <location>
        <begin position="104"/>
        <end position="125"/>
    </location>
</feature>
<dbReference type="PANTHER" id="PTHR30250:SF26">
    <property type="entry name" value="PSMA PROTEIN"/>
    <property type="match status" value="1"/>
</dbReference>
<feature type="transmembrane region" description="Helical" evidence="6">
    <location>
        <begin position="245"/>
        <end position="264"/>
    </location>
</feature>
<evidence type="ECO:0000256" key="4">
    <source>
        <dbReference type="ARBA" id="ARBA00022989"/>
    </source>
</evidence>
<dbReference type="EMBL" id="JACWMX010000003">
    <property type="protein sequence ID" value="MBD1393342.1"/>
    <property type="molecule type" value="Genomic_DNA"/>
</dbReference>
<evidence type="ECO:0000256" key="1">
    <source>
        <dbReference type="ARBA" id="ARBA00004651"/>
    </source>
</evidence>
<organism evidence="7 8">
    <name type="scientific">Mucilaginibacter glaciei</name>
    <dbReference type="NCBI Taxonomy" id="2772109"/>
    <lineage>
        <taxon>Bacteria</taxon>
        <taxon>Pseudomonadati</taxon>
        <taxon>Bacteroidota</taxon>
        <taxon>Sphingobacteriia</taxon>
        <taxon>Sphingobacteriales</taxon>
        <taxon>Sphingobacteriaceae</taxon>
        <taxon>Mucilaginibacter</taxon>
    </lineage>
</organism>
<keyword evidence="8" id="KW-1185">Reference proteome</keyword>
<proteinExistence type="predicted"/>
<feature type="transmembrane region" description="Helical" evidence="6">
    <location>
        <begin position="421"/>
        <end position="443"/>
    </location>
</feature>
<dbReference type="Proteomes" id="UP000619078">
    <property type="component" value="Unassembled WGS sequence"/>
</dbReference>
<dbReference type="Pfam" id="PF01943">
    <property type="entry name" value="Polysacc_synt"/>
    <property type="match status" value="1"/>
</dbReference>
<feature type="transmembrane region" description="Helical" evidence="6">
    <location>
        <begin position="289"/>
        <end position="308"/>
    </location>
</feature>
<feature type="transmembrane region" description="Helical" evidence="6">
    <location>
        <begin position="202"/>
        <end position="224"/>
    </location>
</feature>
<name>A0A926S200_9SPHI</name>
<evidence type="ECO:0000256" key="5">
    <source>
        <dbReference type="ARBA" id="ARBA00023136"/>
    </source>
</evidence>
<dbReference type="InterPro" id="IPR002797">
    <property type="entry name" value="Polysacc_synth"/>
</dbReference>
<evidence type="ECO:0000256" key="6">
    <source>
        <dbReference type="SAM" id="Phobius"/>
    </source>
</evidence>
<keyword evidence="2" id="KW-1003">Cell membrane</keyword>
<gene>
    <name evidence="7" type="ORF">IDJ76_09550</name>
</gene>
<feature type="transmembrane region" description="Helical" evidence="6">
    <location>
        <begin position="27"/>
        <end position="45"/>
    </location>
</feature>
<keyword evidence="4 6" id="KW-1133">Transmembrane helix</keyword>
<dbReference type="RefSeq" id="WP_191163071.1">
    <property type="nucleotide sequence ID" value="NZ_JACWMX010000003.1"/>
</dbReference>
<evidence type="ECO:0000256" key="3">
    <source>
        <dbReference type="ARBA" id="ARBA00022692"/>
    </source>
</evidence>
<dbReference type="PANTHER" id="PTHR30250">
    <property type="entry name" value="PST FAMILY PREDICTED COLANIC ACID TRANSPORTER"/>
    <property type="match status" value="1"/>
</dbReference>
<evidence type="ECO:0000256" key="2">
    <source>
        <dbReference type="ARBA" id="ARBA00022475"/>
    </source>
</evidence>
<keyword evidence="3 6" id="KW-0812">Transmembrane</keyword>
<comment type="caution">
    <text evidence="7">The sequence shown here is derived from an EMBL/GenBank/DDBJ whole genome shotgun (WGS) entry which is preliminary data.</text>
</comment>
<comment type="subcellular location">
    <subcellularLocation>
        <location evidence="1">Cell membrane</location>
        <topology evidence="1">Multi-pass membrane protein</topology>
    </subcellularLocation>
</comment>
<dbReference type="AlphaFoldDB" id="A0A926S200"/>
<feature type="transmembrane region" description="Helical" evidence="6">
    <location>
        <begin position="395"/>
        <end position="415"/>
    </location>
</feature>
<feature type="transmembrane region" description="Helical" evidence="6">
    <location>
        <begin position="329"/>
        <end position="349"/>
    </location>
</feature>
<dbReference type="GO" id="GO:0005886">
    <property type="term" value="C:plasma membrane"/>
    <property type="evidence" value="ECO:0007669"/>
    <property type="project" value="UniProtKB-SubCell"/>
</dbReference>
<keyword evidence="5 6" id="KW-0472">Membrane</keyword>
<reference evidence="7" key="1">
    <citation type="submission" date="2020-09" db="EMBL/GenBank/DDBJ databases">
        <title>Novel species of Mucilaginibacter isolated from a glacier on the Tibetan Plateau.</title>
        <authorList>
            <person name="Liu Q."/>
            <person name="Xin Y.-H."/>
        </authorList>
    </citation>
    <scope>NUCLEOTIDE SEQUENCE</scope>
    <source>
        <strain evidence="7">ZB1P21</strain>
    </source>
</reference>
<dbReference type="InterPro" id="IPR050833">
    <property type="entry name" value="Poly_Biosynth_Transport"/>
</dbReference>
<protein>
    <submittedName>
        <fullName evidence="7">Oligosaccharide flippase family protein</fullName>
    </submittedName>
</protein>
<feature type="transmembrane region" description="Helical" evidence="6">
    <location>
        <begin position="145"/>
        <end position="165"/>
    </location>
</feature>
<accession>A0A926S200</accession>
<feature type="transmembrane region" description="Helical" evidence="6">
    <location>
        <begin position="361"/>
        <end position="383"/>
    </location>
</feature>
<feature type="transmembrane region" description="Helical" evidence="6">
    <location>
        <begin position="57"/>
        <end position="77"/>
    </location>
</feature>